<dbReference type="Pfam" id="PF05635">
    <property type="entry name" value="23S_rRNA_IVP"/>
    <property type="match status" value="1"/>
</dbReference>
<proteinExistence type="predicted"/>
<dbReference type="InterPro" id="IPR012657">
    <property type="entry name" value="23S_rRNA-intervening_sequence"/>
</dbReference>
<dbReference type="Gene3D" id="1.20.1440.60">
    <property type="entry name" value="23S rRNA-intervening sequence"/>
    <property type="match status" value="1"/>
</dbReference>
<dbReference type="Proteomes" id="UP000185891">
    <property type="component" value="Unassembled WGS sequence"/>
</dbReference>
<comment type="caution">
    <text evidence="1">The sequence shown here is derived from an EMBL/GenBank/DDBJ whole genome shotgun (WGS) entry which is preliminary data.</text>
</comment>
<reference evidence="1 2" key="1">
    <citation type="journal article" date="2016" name="Nat. Commun.">
        <title>Thousands of microbial genomes shed light on interconnected biogeochemical processes in an aquifer system.</title>
        <authorList>
            <person name="Anantharaman K."/>
            <person name="Brown C.T."/>
            <person name="Hug L.A."/>
            <person name="Sharon I."/>
            <person name="Castelle C.J."/>
            <person name="Probst A.J."/>
            <person name="Thomas B.C."/>
            <person name="Singh A."/>
            <person name="Wilkins M.J."/>
            <person name="Karaoz U."/>
            <person name="Brodie E.L."/>
            <person name="Williams K.H."/>
            <person name="Hubbard S.S."/>
            <person name="Banfield J.F."/>
        </authorList>
    </citation>
    <scope>NUCLEOTIDE SEQUENCE [LARGE SCALE GENOMIC DNA]</scope>
</reference>
<evidence type="ECO:0000313" key="2">
    <source>
        <dbReference type="Proteomes" id="UP000185891"/>
    </source>
</evidence>
<protein>
    <submittedName>
        <fullName evidence="1">Four helix bundle protein</fullName>
    </submittedName>
</protein>
<dbReference type="AlphaFoldDB" id="A0A1F5EQH0"/>
<gene>
    <name evidence="1" type="ORF">A3E89_00145</name>
</gene>
<evidence type="ECO:0000313" key="1">
    <source>
        <dbReference type="EMBL" id="OGD69580.1"/>
    </source>
</evidence>
<organism evidence="1 2">
    <name type="scientific">Candidatus Campbellbacteria bacterium RIFCSPHIGHO2_12_FULL_35_10</name>
    <dbReference type="NCBI Taxonomy" id="1797578"/>
    <lineage>
        <taxon>Bacteria</taxon>
        <taxon>Candidatus Campbelliibacteriota</taxon>
    </lineage>
</organism>
<dbReference type="NCBIfam" id="TIGR02436">
    <property type="entry name" value="four helix bundle protein"/>
    <property type="match status" value="1"/>
</dbReference>
<sequence>MEYDLEERTKKFSKDILNFLKEIKCTNLNKNIIDQLIRSSTSIGANYCEANGSSSKKDFRNKIYICKKEAKETMYWIELLSGLLLDTEKEGLKKMWKESKELTLIFNKISTSLNN</sequence>
<dbReference type="SUPFAM" id="SSF158446">
    <property type="entry name" value="IVS-encoded protein-like"/>
    <property type="match status" value="1"/>
</dbReference>
<dbReference type="PANTHER" id="PTHR38471">
    <property type="entry name" value="FOUR HELIX BUNDLE PROTEIN"/>
    <property type="match status" value="1"/>
</dbReference>
<dbReference type="PANTHER" id="PTHR38471:SF2">
    <property type="entry name" value="FOUR HELIX BUNDLE PROTEIN"/>
    <property type="match status" value="1"/>
</dbReference>
<accession>A0A1F5EQH0</accession>
<dbReference type="InterPro" id="IPR036583">
    <property type="entry name" value="23S_rRNA_IVS_sf"/>
</dbReference>
<name>A0A1F5EQH0_9BACT</name>
<dbReference type="PIRSF" id="PIRSF035652">
    <property type="entry name" value="CHP02436"/>
    <property type="match status" value="1"/>
</dbReference>
<dbReference type="EMBL" id="MFAA01000006">
    <property type="protein sequence ID" value="OGD69580.1"/>
    <property type="molecule type" value="Genomic_DNA"/>
</dbReference>